<evidence type="ECO:0000313" key="2">
    <source>
        <dbReference type="Proteomes" id="UP001597244"/>
    </source>
</evidence>
<accession>A0ABW4DPA4</accession>
<dbReference type="RefSeq" id="WP_125576267.1">
    <property type="nucleotide sequence ID" value="NZ_JBHTOF010000022.1"/>
</dbReference>
<dbReference type="Gene3D" id="3.30.1490.390">
    <property type="match status" value="1"/>
</dbReference>
<organism evidence="1 2">
    <name type="scientific">Lapidilactobacillus mulanensis</name>
    <dbReference type="NCBI Taxonomy" id="2485999"/>
    <lineage>
        <taxon>Bacteria</taxon>
        <taxon>Bacillati</taxon>
        <taxon>Bacillota</taxon>
        <taxon>Bacilli</taxon>
        <taxon>Lactobacillales</taxon>
        <taxon>Lactobacillaceae</taxon>
        <taxon>Lapidilactobacillus</taxon>
    </lineage>
</organism>
<proteinExistence type="predicted"/>
<sequence length="67" mass="7804">MLEIKYHEGQEARSIQYKSPTDFVAVQQLEVPDLEDYYRIDEVLLDGQPQRQFAGVTVGELFNAYNH</sequence>
<name>A0ABW4DPA4_9LACO</name>
<reference evidence="2" key="1">
    <citation type="journal article" date="2019" name="Int. J. Syst. Evol. Microbiol.">
        <title>The Global Catalogue of Microorganisms (GCM) 10K type strain sequencing project: providing services to taxonomists for standard genome sequencing and annotation.</title>
        <authorList>
            <consortium name="The Broad Institute Genomics Platform"/>
            <consortium name="The Broad Institute Genome Sequencing Center for Infectious Disease"/>
            <person name="Wu L."/>
            <person name="Ma J."/>
        </authorList>
    </citation>
    <scope>NUCLEOTIDE SEQUENCE [LARGE SCALE GENOMIC DNA]</scope>
    <source>
        <strain evidence="2">CCM 8951</strain>
    </source>
</reference>
<comment type="caution">
    <text evidence="1">The sequence shown here is derived from an EMBL/GenBank/DDBJ whole genome shotgun (WGS) entry which is preliminary data.</text>
</comment>
<keyword evidence="2" id="KW-1185">Reference proteome</keyword>
<dbReference type="Proteomes" id="UP001597244">
    <property type="component" value="Unassembled WGS sequence"/>
</dbReference>
<protein>
    <recommendedName>
        <fullName evidence="3">DUF2283 domain-containing protein</fullName>
    </recommendedName>
</protein>
<evidence type="ECO:0000313" key="1">
    <source>
        <dbReference type="EMBL" id="MFD1465075.1"/>
    </source>
</evidence>
<gene>
    <name evidence="1" type="ORF">ACFQ4L_03085</name>
</gene>
<dbReference type="EMBL" id="JBHTOF010000022">
    <property type="protein sequence ID" value="MFD1465075.1"/>
    <property type="molecule type" value="Genomic_DNA"/>
</dbReference>
<evidence type="ECO:0008006" key="3">
    <source>
        <dbReference type="Google" id="ProtNLM"/>
    </source>
</evidence>